<dbReference type="InterPro" id="IPR000980">
    <property type="entry name" value="SH2"/>
</dbReference>
<accession>A0A068XZT6</accession>
<feature type="domain" description="Rho-GAP" evidence="9">
    <location>
        <begin position="306"/>
        <end position="504"/>
    </location>
</feature>
<dbReference type="GO" id="GO:0016301">
    <property type="term" value="F:kinase activity"/>
    <property type="evidence" value="ECO:0007669"/>
    <property type="project" value="UniProtKB-KW"/>
</dbReference>
<keyword evidence="10" id="KW-0418">Kinase</keyword>
<keyword evidence="2" id="KW-0862">Zinc</keyword>
<dbReference type="GO" id="GO:0046872">
    <property type="term" value="F:metal ion binding"/>
    <property type="evidence" value="ECO:0007669"/>
    <property type="project" value="UniProtKB-KW"/>
</dbReference>
<dbReference type="PRINTS" id="PR00678">
    <property type="entry name" value="PI3KINASEP85"/>
</dbReference>
<protein>
    <submittedName>
        <fullName evidence="10">Phosphatidylinositol 3 kinase regulatory subunit</fullName>
    </submittedName>
</protein>
<dbReference type="Gene3D" id="3.30.505.10">
    <property type="entry name" value="SH2 domain"/>
    <property type="match status" value="2"/>
</dbReference>
<dbReference type="PANTHER" id="PTHR10155">
    <property type="entry name" value="PHOSPHATIDYLINOSITOL 3-KINASE REGULATORY SUBUNIT"/>
    <property type="match status" value="1"/>
</dbReference>
<feature type="domain" description="Phorbol-ester/DAG-type" evidence="7">
    <location>
        <begin position="180"/>
        <end position="233"/>
    </location>
</feature>
<feature type="domain" description="Phorbol-ester/DAG-type" evidence="7">
    <location>
        <begin position="8"/>
        <end position="57"/>
    </location>
</feature>
<dbReference type="InterPro" id="IPR001660">
    <property type="entry name" value="SAM"/>
</dbReference>
<evidence type="ECO:0000313" key="11">
    <source>
        <dbReference type="Proteomes" id="UP000017246"/>
    </source>
</evidence>
<feature type="coiled-coil region" evidence="5">
    <location>
        <begin position="732"/>
        <end position="759"/>
    </location>
</feature>
<dbReference type="PROSITE" id="PS50001">
    <property type="entry name" value="SH2"/>
    <property type="match status" value="2"/>
</dbReference>
<dbReference type="PROSITE" id="PS50238">
    <property type="entry name" value="RHOGAP"/>
    <property type="match status" value="1"/>
</dbReference>
<name>A0A068XZT6_ECHMU</name>
<dbReference type="AlphaFoldDB" id="A0A068XZT6"/>
<evidence type="ECO:0000313" key="10">
    <source>
        <dbReference type="EMBL" id="CDS37762.1"/>
    </source>
</evidence>
<dbReference type="OrthoDB" id="3175255at2759"/>
<dbReference type="SUPFAM" id="SSF55550">
    <property type="entry name" value="SH2 domain"/>
    <property type="match status" value="2"/>
</dbReference>
<dbReference type="GO" id="GO:0046854">
    <property type="term" value="P:phosphatidylinositol phosphate biosynthetic process"/>
    <property type="evidence" value="ECO:0007669"/>
    <property type="project" value="TreeGrafter"/>
</dbReference>
<dbReference type="InterPro" id="IPR002219">
    <property type="entry name" value="PKC_DAG/PE"/>
</dbReference>
<dbReference type="GO" id="GO:0046935">
    <property type="term" value="F:1-phosphatidylinositol-3-kinase regulator activity"/>
    <property type="evidence" value="ECO:0007669"/>
    <property type="project" value="TreeGrafter"/>
</dbReference>
<evidence type="ECO:0000256" key="3">
    <source>
        <dbReference type="ARBA" id="ARBA00022999"/>
    </source>
</evidence>
<evidence type="ECO:0000259" key="8">
    <source>
        <dbReference type="PROSITE" id="PS50105"/>
    </source>
</evidence>
<dbReference type="PROSITE" id="PS50081">
    <property type="entry name" value="ZF_DAG_PE_2"/>
    <property type="match status" value="2"/>
</dbReference>
<dbReference type="SUPFAM" id="SSF48350">
    <property type="entry name" value="GTPase activation domain, GAP"/>
    <property type="match status" value="1"/>
</dbReference>
<dbReference type="PROSITE" id="PS50105">
    <property type="entry name" value="SAM_DOMAIN"/>
    <property type="match status" value="1"/>
</dbReference>
<evidence type="ECO:0000256" key="4">
    <source>
        <dbReference type="PROSITE-ProRule" id="PRU00191"/>
    </source>
</evidence>
<dbReference type="Gene3D" id="1.10.555.10">
    <property type="entry name" value="Rho GTPase activation protein"/>
    <property type="match status" value="1"/>
</dbReference>
<dbReference type="InterPro" id="IPR036860">
    <property type="entry name" value="SH2_dom_sf"/>
</dbReference>
<evidence type="ECO:0000256" key="1">
    <source>
        <dbReference type="ARBA" id="ARBA00022723"/>
    </source>
</evidence>
<gene>
    <name evidence="10" type="ORF">EmuJ_000503600</name>
</gene>
<dbReference type="Proteomes" id="UP000017246">
    <property type="component" value="Unassembled WGS sequence"/>
</dbReference>
<dbReference type="eggNOG" id="KOG4637">
    <property type="taxonomic scope" value="Eukaryota"/>
</dbReference>
<dbReference type="InterPro" id="IPR008936">
    <property type="entry name" value="Rho_GTPase_activation_prot"/>
</dbReference>
<reference evidence="10" key="2">
    <citation type="submission" date="2015-11" db="EMBL/GenBank/DDBJ databases">
        <authorList>
            <person name="Zhang Y."/>
            <person name="Guo Z."/>
        </authorList>
    </citation>
    <scope>NUCLEOTIDE SEQUENCE</scope>
</reference>
<evidence type="ECO:0000259" key="6">
    <source>
        <dbReference type="PROSITE" id="PS50001"/>
    </source>
</evidence>
<dbReference type="PROSITE" id="PS00479">
    <property type="entry name" value="ZF_DAG_PE_1"/>
    <property type="match status" value="1"/>
</dbReference>
<keyword evidence="11" id="KW-1185">Reference proteome</keyword>
<dbReference type="Gene3D" id="1.10.150.50">
    <property type="entry name" value="Transcription Factor, Ets-1"/>
    <property type="match status" value="1"/>
</dbReference>
<dbReference type="STRING" id="6211.A0A068XZT6"/>
<keyword evidence="3 4" id="KW-0727">SH2 domain</keyword>
<sequence>MKQGSEPVHNLVRVSVAYPRLCQVCEDYIITPRCTARQCITCGCLLHAVCIGRAARCQGSSSTPSASGSVSSGNSEVVVSDTDTSAAVTLSDQPLANWSVEQVLQWLVVVGFSRYAVLFLAYNINGEKLPGLLKPLSPLDDIKDAFARRVLKRAIMTLIGELPSPADRKFPSSKDSSVTPHAELHLQNFTCELACCVCSLPLLGLTSQGYQCSTCGSVFHRICRIFTEEHPACPGRLLIETLASSQTSFDSPPPDLDLGQSGGKLPVAAPVIKHTYLTVPLDKQITDADEVPIFLSTATRIFEQLATYNAQVTTKQRPSQQFLPSSTSFTSDLPMINCVDVYRSSATGRELYDLECAYADRLPTDVEKMTSVSTLHRLVRLAQIIKHFLKLLPEPVIPAEMYQGTLDLAPGNNSSSASATSGDNSGLEEFLSSLPPRNLATLRHVMQHVGFILCHQRLLKVRLSVGQLREPCVASSATTSSTIDNLDDPSLILSILAHVLMRPTWRRVVLLTSPDGDFRRLKALKHLFEHFNRTPGATDFGGRTHSRSARSVKSYECYAELLAQSGGGSIRSVAPSSAAEGTEAASQWAPPTTQSVERNRRDLATRDWYWGDVSRSEVSEVMRERPDGAFLVRDSFATTGAFTLTEKRNHNILLFRIYHRGDVFDISNPPSPGFPLVSALVAYYQQQRPFTSIDAPIPRLLYPVVRNNLLDLPPNLVSVSADQIVKSLLTALRSTSIELNQLQVKVNELNHRSSELMHQMAVTASQILALKRAREWLKKTNSQLSINQKTVKGVSQEALEKHANLLEQRLTWTKSARQAKRQQHKSLIDRIREVSESLVVLCSQKHQVGRRMQEIRRELKRRGISDEVIFACDLGATDSTTLAVTTGTMESADSGLQSSSTSALALPPLERSTWFAEMTRQEAEDVLFNKPSGTFLIRPSAMANRFALSIKTGLTVQHCLIYSGRANDDSGDAASRWGFSEKSLVFSSLEDLVAFYRTTSLAKYNALLDTTLALPAFALTSTSPLEKTPTKSVSN</sequence>
<dbReference type="InterPro" id="IPR046349">
    <property type="entry name" value="C1-like_sf"/>
</dbReference>
<dbReference type="EMBL" id="LN902843">
    <property type="protein sequence ID" value="CDS37762.1"/>
    <property type="molecule type" value="Genomic_DNA"/>
</dbReference>
<dbReference type="InterPro" id="IPR013761">
    <property type="entry name" value="SAM/pointed_sf"/>
</dbReference>
<evidence type="ECO:0000256" key="5">
    <source>
        <dbReference type="SAM" id="Coils"/>
    </source>
</evidence>
<keyword evidence="5" id="KW-0175">Coiled coil</keyword>
<dbReference type="SUPFAM" id="SSF47769">
    <property type="entry name" value="SAM/Pointed domain"/>
    <property type="match status" value="1"/>
</dbReference>
<dbReference type="Pfam" id="PF00620">
    <property type="entry name" value="RhoGAP"/>
    <property type="match status" value="1"/>
</dbReference>
<dbReference type="PRINTS" id="PR00401">
    <property type="entry name" value="SH2DOMAIN"/>
</dbReference>
<evidence type="ECO:0000256" key="2">
    <source>
        <dbReference type="ARBA" id="ARBA00022833"/>
    </source>
</evidence>
<dbReference type="OMA" id="HIRIMEI"/>
<feature type="domain" description="SH2" evidence="6">
    <location>
        <begin position="608"/>
        <end position="704"/>
    </location>
</feature>
<feature type="domain" description="SAM" evidence="8">
    <location>
        <begin position="98"/>
        <end position="129"/>
    </location>
</feature>
<feature type="domain" description="SH2" evidence="6">
    <location>
        <begin position="913"/>
        <end position="1016"/>
    </location>
</feature>
<dbReference type="PANTHER" id="PTHR10155:SF10">
    <property type="entry name" value="PI3K21B, ISOFORM B"/>
    <property type="match status" value="1"/>
</dbReference>
<dbReference type="SUPFAM" id="SSF57889">
    <property type="entry name" value="Cysteine-rich domain"/>
    <property type="match status" value="2"/>
</dbReference>
<keyword evidence="1" id="KW-0479">Metal-binding</keyword>
<dbReference type="SMART" id="SM00252">
    <property type="entry name" value="SH2"/>
    <property type="match status" value="2"/>
</dbReference>
<dbReference type="Pfam" id="PF00017">
    <property type="entry name" value="SH2"/>
    <property type="match status" value="2"/>
</dbReference>
<dbReference type="InterPro" id="IPR000198">
    <property type="entry name" value="RhoGAP_dom"/>
</dbReference>
<reference evidence="10" key="1">
    <citation type="journal article" date="2013" name="Nature">
        <title>The genomes of four tapeworm species reveal adaptations to parasitism.</title>
        <authorList>
            <person name="Tsai I.J."/>
            <person name="Zarowiecki M."/>
            <person name="Holroyd N."/>
            <person name="Garciarrubio A."/>
            <person name="Sanchez-Flores A."/>
            <person name="Brooks K.L."/>
            <person name="Tracey A."/>
            <person name="Bobes R.J."/>
            <person name="Fragoso G."/>
            <person name="Sciutto E."/>
            <person name="Aslett M."/>
            <person name="Beasley H."/>
            <person name="Bennett H.M."/>
            <person name="Cai J."/>
            <person name="Camicia F."/>
            <person name="Clark R."/>
            <person name="Cucher M."/>
            <person name="De Silva N."/>
            <person name="Day T.A."/>
            <person name="Deplazes P."/>
            <person name="Estrada K."/>
            <person name="Fernandez C."/>
            <person name="Holland P.W."/>
            <person name="Hou J."/>
            <person name="Hu S."/>
            <person name="Huckvale T."/>
            <person name="Hung S.S."/>
            <person name="Kamenetzky L."/>
            <person name="Keane J.A."/>
            <person name="Kiss F."/>
            <person name="Koziol U."/>
            <person name="Lambert O."/>
            <person name="Liu K."/>
            <person name="Luo X."/>
            <person name="Luo Y."/>
            <person name="Macchiaroli N."/>
            <person name="Nichol S."/>
            <person name="Paps J."/>
            <person name="Parkinson J."/>
            <person name="Pouchkina-Stantcheva N."/>
            <person name="Riddiford N."/>
            <person name="Rosenzvit M."/>
            <person name="Salinas G."/>
            <person name="Wasmuth J.D."/>
            <person name="Zamanian M."/>
            <person name="Zheng Y."/>
            <person name="Cai X."/>
            <person name="Soberon X."/>
            <person name="Olson P.D."/>
            <person name="Laclette J.P."/>
            <person name="Brehm K."/>
            <person name="Berriman M."/>
            <person name="Garciarrubio A."/>
            <person name="Bobes R.J."/>
            <person name="Fragoso G."/>
            <person name="Sanchez-Flores A."/>
            <person name="Estrada K."/>
            <person name="Cevallos M.A."/>
            <person name="Morett E."/>
            <person name="Gonzalez V."/>
            <person name="Portillo T."/>
            <person name="Ochoa-Leyva A."/>
            <person name="Jose M.V."/>
            <person name="Sciutto E."/>
            <person name="Landa A."/>
            <person name="Jimenez L."/>
            <person name="Valdes V."/>
            <person name="Carrero J.C."/>
            <person name="Larralde C."/>
            <person name="Morales-Montor J."/>
            <person name="Limon-Lason J."/>
            <person name="Soberon X."/>
            <person name="Laclette J.P."/>
        </authorList>
    </citation>
    <scope>NUCLEOTIDE SEQUENCE [LARGE SCALE GENOMIC DNA]</scope>
</reference>
<dbReference type="GO" id="GO:0007165">
    <property type="term" value="P:signal transduction"/>
    <property type="evidence" value="ECO:0007669"/>
    <property type="project" value="InterPro"/>
</dbReference>
<dbReference type="GO" id="GO:0005942">
    <property type="term" value="C:phosphatidylinositol 3-kinase complex"/>
    <property type="evidence" value="ECO:0007669"/>
    <property type="project" value="TreeGrafter"/>
</dbReference>
<keyword evidence="10" id="KW-0808">Transferase</keyword>
<evidence type="ECO:0000259" key="9">
    <source>
        <dbReference type="PROSITE" id="PS50238"/>
    </source>
</evidence>
<organism evidence="10 11">
    <name type="scientific">Echinococcus multilocularis</name>
    <name type="common">Fox tapeworm</name>
    <dbReference type="NCBI Taxonomy" id="6211"/>
    <lineage>
        <taxon>Eukaryota</taxon>
        <taxon>Metazoa</taxon>
        <taxon>Spiralia</taxon>
        <taxon>Lophotrochozoa</taxon>
        <taxon>Platyhelminthes</taxon>
        <taxon>Cestoda</taxon>
        <taxon>Eucestoda</taxon>
        <taxon>Cyclophyllidea</taxon>
        <taxon>Taeniidae</taxon>
        <taxon>Echinococcus</taxon>
    </lineage>
</organism>
<evidence type="ECO:0000259" key="7">
    <source>
        <dbReference type="PROSITE" id="PS50081"/>
    </source>
</evidence>
<dbReference type="Gene3D" id="3.30.60.20">
    <property type="match status" value="2"/>
</dbReference>
<proteinExistence type="predicted"/>